<accession>D2DSU8</accession>
<reference evidence="1" key="1">
    <citation type="submission" date="2009-02" db="EMBL/GenBank/DDBJ databases">
        <title>Construction of SSH cDNA library from hemocytes of Scylla paramamosain LPS-challenged.</title>
        <authorList>
            <person name="Wang K.J."/>
            <person name="Chen F.Y."/>
            <person name="Bo J."/>
            <person name="Ren H.L."/>
        </authorList>
    </citation>
    <scope>NUCLEOTIDE SEQUENCE</scope>
</reference>
<organism evidence="1">
    <name type="scientific">Scylla paramamosain</name>
    <name type="common">Mud crab</name>
    <dbReference type="NCBI Taxonomy" id="85552"/>
    <lineage>
        <taxon>Eukaryota</taxon>
        <taxon>Metazoa</taxon>
        <taxon>Ecdysozoa</taxon>
        <taxon>Arthropoda</taxon>
        <taxon>Crustacea</taxon>
        <taxon>Multicrustacea</taxon>
        <taxon>Malacostraca</taxon>
        <taxon>Eumalacostraca</taxon>
        <taxon>Eucarida</taxon>
        <taxon>Decapoda</taxon>
        <taxon>Pleocyemata</taxon>
        <taxon>Brachyura</taxon>
        <taxon>Eubrachyura</taxon>
        <taxon>Portunoidea</taxon>
        <taxon>Portunidae</taxon>
        <taxon>Portuninae</taxon>
        <taxon>Scylla</taxon>
    </lineage>
</organism>
<sequence>SGFVAVRSGTDISSNVHCRTIRRQPSGRHRFAGSAAYFAPQADVWKSPYACESATRVGENRSGALAFSWHFGKGIVRPFGIPHCEKGMFPRG</sequence>
<protein>
    <submittedName>
        <fullName evidence="1">Uncharacterized protein</fullName>
    </submittedName>
</protein>
<feature type="non-terminal residue" evidence="1">
    <location>
        <position position="1"/>
    </location>
</feature>
<evidence type="ECO:0000313" key="1">
    <source>
        <dbReference type="EMBL" id="ACY66508.1"/>
    </source>
</evidence>
<dbReference type="EMBL" id="FJ774787">
    <property type="protein sequence ID" value="ACY66508.1"/>
    <property type="molecule type" value="mRNA"/>
</dbReference>
<dbReference type="AlphaFoldDB" id="D2DSU8"/>
<proteinExistence type="evidence at transcript level"/>
<name>D2DSU8_SCYPA</name>